<evidence type="ECO:0000313" key="2">
    <source>
        <dbReference type="Proteomes" id="UP000886998"/>
    </source>
</evidence>
<keyword evidence="2" id="KW-1185">Reference proteome</keyword>
<dbReference type="EMBL" id="BMAV01024353">
    <property type="protein sequence ID" value="GFS32403.1"/>
    <property type="molecule type" value="Genomic_DNA"/>
</dbReference>
<comment type="caution">
    <text evidence="1">The sequence shown here is derived from an EMBL/GenBank/DDBJ whole genome shotgun (WGS) entry which is preliminary data.</text>
</comment>
<organism evidence="1 2">
    <name type="scientific">Trichonephila inaurata madagascariensis</name>
    <dbReference type="NCBI Taxonomy" id="2747483"/>
    <lineage>
        <taxon>Eukaryota</taxon>
        <taxon>Metazoa</taxon>
        <taxon>Ecdysozoa</taxon>
        <taxon>Arthropoda</taxon>
        <taxon>Chelicerata</taxon>
        <taxon>Arachnida</taxon>
        <taxon>Araneae</taxon>
        <taxon>Araneomorphae</taxon>
        <taxon>Entelegynae</taxon>
        <taxon>Araneoidea</taxon>
        <taxon>Nephilidae</taxon>
        <taxon>Trichonephila</taxon>
        <taxon>Trichonephila inaurata</taxon>
    </lineage>
</organism>
<gene>
    <name evidence="1" type="ORF">TNIN_90951</name>
</gene>
<sequence>MVKGGPDLDKARVSKIFVISWFQLQGTSNKSLPMVRRLSRASLPIKVFRHANLPAARGTLNDGVRRRCAKKFVRRRRERSGDVTCSGVGAHAGSDDRCCDCSSAGRASDKMEADVLGWKIGRPTFLDSIPVDACLALRCVGEWDFSPCLLSYS</sequence>
<dbReference type="Proteomes" id="UP000886998">
    <property type="component" value="Unassembled WGS sequence"/>
</dbReference>
<dbReference type="AlphaFoldDB" id="A0A8X6I5W4"/>
<name>A0A8X6I5W4_9ARAC</name>
<proteinExistence type="predicted"/>
<reference evidence="1" key="1">
    <citation type="submission" date="2020-08" db="EMBL/GenBank/DDBJ databases">
        <title>Multicomponent nature underlies the extraordinary mechanical properties of spider dragline silk.</title>
        <authorList>
            <person name="Kono N."/>
            <person name="Nakamura H."/>
            <person name="Mori M."/>
            <person name="Yoshida Y."/>
            <person name="Ohtoshi R."/>
            <person name="Malay A.D."/>
            <person name="Moran D.A.P."/>
            <person name="Tomita M."/>
            <person name="Numata K."/>
            <person name="Arakawa K."/>
        </authorList>
    </citation>
    <scope>NUCLEOTIDE SEQUENCE</scope>
</reference>
<evidence type="ECO:0000313" key="1">
    <source>
        <dbReference type="EMBL" id="GFS32403.1"/>
    </source>
</evidence>
<dbReference type="OrthoDB" id="10471418at2759"/>
<accession>A0A8X6I5W4</accession>
<protein>
    <submittedName>
        <fullName evidence="1">Uncharacterized protein</fullName>
    </submittedName>
</protein>